<evidence type="ECO:0000256" key="5">
    <source>
        <dbReference type="ARBA" id="ARBA00023163"/>
    </source>
</evidence>
<reference evidence="8" key="1">
    <citation type="submission" date="2020-09" db="EMBL/GenBank/DDBJ databases">
        <title>A novel bacterium of genus Paenibacillus, isolated from South China Sea.</title>
        <authorList>
            <person name="Huang H."/>
            <person name="Mo K."/>
            <person name="Hu Y."/>
        </authorList>
    </citation>
    <scope>NUCLEOTIDE SEQUENCE</scope>
    <source>
        <strain evidence="8">IB182363</strain>
    </source>
</reference>
<dbReference type="InterPro" id="IPR014296">
    <property type="entry name" value="RNA_pol_sigma-M_bacilli"/>
</dbReference>
<keyword evidence="2" id="KW-0805">Transcription regulation</keyword>
<dbReference type="Pfam" id="PF08281">
    <property type="entry name" value="Sigma70_r4_2"/>
    <property type="match status" value="1"/>
</dbReference>
<dbReference type="SUPFAM" id="SSF88946">
    <property type="entry name" value="Sigma2 domain of RNA polymerase sigma factors"/>
    <property type="match status" value="1"/>
</dbReference>
<sequence length="170" mass="20597">METNSLDSIYRKYVKDIFRYLRSLCRDEHAAEVLLQETFYRAYLHLDDCKEDKIKPWLFRVAYHAFIDYMRKESRSSVYGTDYFQRLADRDTPETAVLRQEIWTEIGKVVAGLPDNQRHAILLYDFHQLSYQEAADIMGIRLSHFKILLFRARQKLREYEEWRNPDERGF</sequence>
<dbReference type="GO" id="GO:0006352">
    <property type="term" value="P:DNA-templated transcription initiation"/>
    <property type="evidence" value="ECO:0007669"/>
    <property type="project" value="InterPro"/>
</dbReference>
<protein>
    <submittedName>
        <fullName evidence="8">Sigma-70 family RNA polymerase sigma factor</fullName>
    </submittedName>
</protein>
<dbReference type="NCBIfam" id="TIGR02937">
    <property type="entry name" value="sigma70-ECF"/>
    <property type="match status" value="1"/>
</dbReference>
<dbReference type="InterPro" id="IPR036388">
    <property type="entry name" value="WH-like_DNA-bd_sf"/>
</dbReference>
<accession>A0A927CCY8</accession>
<evidence type="ECO:0000313" key="8">
    <source>
        <dbReference type="EMBL" id="MBD2863560.1"/>
    </source>
</evidence>
<dbReference type="Gene3D" id="1.10.1740.10">
    <property type="match status" value="1"/>
</dbReference>
<dbReference type="InterPro" id="IPR014284">
    <property type="entry name" value="RNA_pol_sigma-70_dom"/>
</dbReference>
<dbReference type="InterPro" id="IPR013325">
    <property type="entry name" value="RNA_pol_sigma_r2"/>
</dbReference>
<name>A0A927CCY8_9BACL</name>
<dbReference type="Pfam" id="PF04542">
    <property type="entry name" value="Sigma70_r2"/>
    <property type="match status" value="1"/>
</dbReference>
<evidence type="ECO:0000256" key="2">
    <source>
        <dbReference type="ARBA" id="ARBA00023015"/>
    </source>
</evidence>
<keyword evidence="3" id="KW-0731">Sigma factor</keyword>
<feature type="domain" description="RNA polymerase sigma-70 region 2" evidence="6">
    <location>
        <begin position="9"/>
        <end position="75"/>
    </location>
</feature>
<dbReference type="CDD" id="cd06171">
    <property type="entry name" value="Sigma70_r4"/>
    <property type="match status" value="1"/>
</dbReference>
<dbReference type="RefSeq" id="WP_190929195.1">
    <property type="nucleotide sequence ID" value="NZ_JACXJA010000021.1"/>
</dbReference>
<dbReference type="InterPro" id="IPR013249">
    <property type="entry name" value="RNA_pol_sigma70_r4_t2"/>
</dbReference>
<dbReference type="Proteomes" id="UP000639396">
    <property type="component" value="Unassembled WGS sequence"/>
</dbReference>
<proteinExistence type="inferred from homology"/>
<comment type="similarity">
    <text evidence="1">Belongs to the sigma-70 factor family. ECF subfamily.</text>
</comment>
<dbReference type="NCBIfam" id="TIGR02950">
    <property type="entry name" value="SigM_subfam"/>
    <property type="match status" value="1"/>
</dbReference>
<evidence type="ECO:0000259" key="6">
    <source>
        <dbReference type="Pfam" id="PF04542"/>
    </source>
</evidence>
<evidence type="ECO:0000259" key="7">
    <source>
        <dbReference type="Pfam" id="PF08281"/>
    </source>
</evidence>
<comment type="caution">
    <text evidence="8">The sequence shown here is derived from an EMBL/GenBank/DDBJ whole genome shotgun (WGS) entry which is preliminary data.</text>
</comment>
<evidence type="ECO:0000256" key="3">
    <source>
        <dbReference type="ARBA" id="ARBA00023082"/>
    </source>
</evidence>
<organism evidence="8 9">
    <name type="scientific">Paenibacillus oceani</name>
    <dbReference type="NCBI Taxonomy" id="2772510"/>
    <lineage>
        <taxon>Bacteria</taxon>
        <taxon>Bacillati</taxon>
        <taxon>Bacillota</taxon>
        <taxon>Bacilli</taxon>
        <taxon>Bacillales</taxon>
        <taxon>Paenibacillaceae</taxon>
        <taxon>Paenibacillus</taxon>
    </lineage>
</organism>
<evidence type="ECO:0000256" key="4">
    <source>
        <dbReference type="ARBA" id="ARBA00023125"/>
    </source>
</evidence>
<dbReference type="GO" id="GO:0003677">
    <property type="term" value="F:DNA binding"/>
    <property type="evidence" value="ECO:0007669"/>
    <property type="project" value="UniProtKB-KW"/>
</dbReference>
<keyword evidence="4" id="KW-0238">DNA-binding</keyword>
<evidence type="ECO:0000256" key="1">
    <source>
        <dbReference type="ARBA" id="ARBA00010641"/>
    </source>
</evidence>
<dbReference type="InterPro" id="IPR039425">
    <property type="entry name" value="RNA_pol_sigma-70-like"/>
</dbReference>
<gene>
    <name evidence="8" type="ORF">IDH45_16320</name>
</gene>
<keyword evidence="9" id="KW-1185">Reference proteome</keyword>
<keyword evidence="5" id="KW-0804">Transcription</keyword>
<evidence type="ECO:0000313" key="9">
    <source>
        <dbReference type="Proteomes" id="UP000639396"/>
    </source>
</evidence>
<dbReference type="GO" id="GO:0016987">
    <property type="term" value="F:sigma factor activity"/>
    <property type="evidence" value="ECO:0007669"/>
    <property type="project" value="UniProtKB-KW"/>
</dbReference>
<dbReference type="PANTHER" id="PTHR43133:SF52">
    <property type="entry name" value="ECF RNA POLYMERASE SIGMA FACTOR SIGL"/>
    <property type="match status" value="1"/>
</dbReference>
<dbReference type="AlphaFoldDB" id="A0A927CCY8"/>
<dbReference type="Gene3D" id="1.10.10.10">
    <property type="entry name" value="Winged helix-like DNA-binding domain superfamily/Winged helix DNA-binding domain"/>
    <property type="match status" value="1"/>
</dbReference>
<dbReference type="InterPro" id="IPR013324">
    <property type="entry name" value="RNA_pol_sigma_r3/r4-like"/>
</dbReference>
<dbReference type="SUPFAM" id="SSF88659">
    <property type="entry name" value="Sigma3 and sigma4 domains of RNA polymerase sigma factors"/>
    <property type="match status" value="1"/>
</dbReference>
<dbReference type="EMBL" id="JACXJA010000021">
    <property type="protein sequence ID" value="MBD2863560.1"/>
    <property type="molecule type" value="Genomic_DNA"/>
</dbReference>
<dbReference type="PANTHER" id="PTHR43133">
    <property type="entry name" value="RNA POLYMERASE ECF-TYPE SIGMA FACTO"/>
    <property type="match status" value="1"/>
</dbReference>
<dbReference type="InterPro" id="IPR007627">
    <property type="entry name" value="RNA_pol_sigma70_r2"/>
</dbReference>
<feature type="domain" description="RNA polymerase sigma factor 70 region 4 type 2" evidence="7">
    <location>
        <begin position="105"/>
        <end position="156"/>
    </location>
</feature>